<feature type="domain" description="L-tryptophan decarboxylase PsiD-like" evidence="3">
    <location>
        <begin position="29"/>
        <end position="162"/>
    </location>
</feature>
<sequence length="444" mass="49913">MPAPNQKVLSSWLSKKIRASDVIHPDDWHPAIKDFRGVIEGDPELYMLFHMMFEQIPEKPPYCNDPSGKPQVKDYMTLLSLFNHIIQTTCEWEDHHWVGFPINAVLCWPMGTAAGSAAFTNVKVNNQFKAMFDVWAELLQSPDSREHLTTAPNGWFGPAAMQRTPDFIDTFMCDPDAPHSGFTSFDDFFTRRFRDGVRPLTRGDDDAQIVSPSESTTYNISYSVKALDQFWLKQRRYSLYHMLAADQIPDLAEQFVGGTVYQAYVDTLDYHRYHSPVNGRIVRVLHVPGTYYAENPAFGYERAGGPASTASEEQAFLTAVATRALVFIQAREPVGLMCFMAVGMAEVSTCEVTVKEGDEVRKGQELGMFHFGGSTTCLVFRPEVRVVFDAEVRELGRRVLLNSPLGRVEDGPDPSLADWLFVDEARVDSIEGKCSGYDRACTIA</sequence>
<keyword evidence="1" id="KW-0210">Decarboxylase</keyword>
<dbReference type="PANTHER" id="PTHR10067">
    <property type="entry name" value="PHOSPHATIDYLSERINE DECARBOXYLASE"/>
    <property type="match status" value="1"/>
</dbReference>
<dbReference type="RefSeq" id="XP_007769043.1">
    <property type="nucleotide sequence ID" value="XM_007770853.1"/>
</dbReference>
<dbReference type="EMBL" id="JH711579">
    <property type="protein sequence ID" value="EIW80648.1"/>
    <property type="molecule type" value="Genomic_DNA"/>
</dbReference>
<accession>A0A5M3MN93</accession>
<proteinExistence type="predicted"/>
<dbReference type="PANTHER" id="PTHR10067:SF9">
    <property type="entry name" value="PHOSPHATIDYLSERINE DECARBOXYLASE FAMILY PROTEIN (AFU_ORTHOLOGUE AFUA_7G01730)"/>
    <property type="match status" value="1"/>
</dbReference>
<dbReference type="InterPro" id="IPR003817">
    <property type="entry name" value="PS_Dcarbxylase"/>
</dbReference>
<gene>
    <name evidence="4" type="ORF">CONPUDRAFT_57480</name>
</gene>
<organism evidence="4 5">
    <name type="scientific">Coniophora puteana (strain RWD-64-598)</name>
    <name type="common">Brown rot fungus</name>
    <dbReference type="NCBI Taxonomy" id="741705"/>
    <lineage>
        <taxon>Eukaryota</taxon>
        <taxon>Fungi</taxon>
        <taxon>Dikarya</taxon>
        <taxon>Basidiomycota</taxon>
        <taxon>Agaricomycotina</taxon>
        <taxon>Agaricomycetes</taxon>
        <taxon>Agaricomycetidae</taxon>
        <taxon>Boletales</taxon>
        <taxon>Coniophorineae</taxon>
        <taxon>Coniophoraceae</taxon>
        <taxon>Coniophora</taxon>
    </lineage>
</organism>
<evidence type="ECO:0000256" key="1">
    <source>
        <dbReference type="ARBA" id="ARBA00022793"/>
    </source>
</evidence>
<dbReference type="Pfam" id="PF12588">
    <property type="entry name" value="PSDC"/>
    <property type="match status" value="1"/>
</dbReference>
<evidence type="ECO:0000259" key="3">
    <source>
        <dbReference type="Pfam" id="PF12588"/>
    </source>
</evidence>
<protein>
    <recommendedName>
        <fullName evidence="3">L-tryptophan decarboxylase PsiD-like domain-containing protein</fullName>
    </recommendedName>
</protein>
<reference evidence="5" key="1">
    <citation type="journal article" date="2012" name="Science">
        <title>The Paleozoic origin of enzymatic lignin decomposition reconstructed from 31 fungal genomes.</title>
        <authorList>
            <person name="Floudas D."/>
            <person name="Binder M."/>
            <person name="Riley R."/>
            <person name="Barry K."/>
            <person name="Blanchette R.A."/>
            <person name="Henrissat B."/>
            <person name="Martinez A.T."/>
            <person name="Otillar R."/>
            <person name="Spatafora J.W."/>
            <person name="Yadav J.S."/>
            <person name="Aerts A."/>
            <person name="Benoit I."/>
            <person name="Boyd A."/>
            <person name="Carlson A."/>
            <person name="Copeland A."/>
            <person name="Coutinho P.M."/>
            <person name="de Vries R.P."/>
            <person name="Ferreira P."/>
            <person name="Findley K."/>
            <person name="Foster B."/>
            <person name="Gaskell J."/>
            <person name="Glotzer D."/>
            <person name="Gorecki P."/>
            <person name="Heitman J."/>
            <person name="Hesse C."/>
            <person name="Hori C."/>
            <person name="Igarashi K."/>
            <person name="Jurgens J.A."/>
            <person name="Kallen N."/>
            <person name="Kersten P."/>
            <person name="Kohler A."/>
            <person name="Kuees U."/>
            <person name="Kumar T.K.A."/>
            <person name="Kuo A."/>
            <person name="LaButti K."/>
            <person name="Larrondo L.F."/>
            <person name="Lindquist E."/>
            <person name="Ling A."/>
            <person name="Lombard V."/>
            <person name="Lucas S."/>
            <person name="Lundell T."/>
            <person name="Martin R."/>
            <person name="McLaughlin D.J."/>
            <person name="Morgenstern I."/>
            <person name="Morin E."/>
            <person name="Murat C."/>
            <person name="Nagy L.G."/>
            <person name="Nolan M."/>
            <person name="Ohm R.A."/>
            <person name="Patyshakuliyeva A."/>
            <person name="Rokas A."/>
            <person name="Ruiz-Duenas F.J."/>
            <person name="Sabat G."/>
            <person name="Salamov A."/>
            <person name="Samejima M."/>
            <person name="Schmutz J."/>
            <person name="Slot J.C."/>
            <person name="St John F."/>
            <person name="Stenlid J."/>
            <person name="Sun H."/>
            <person name="Sun S."/>
            <person name="Syed K."/>
            <person name="Tsang A."/>
            <person name="Wiebenga A."/>
            <person name="Young D."/>
            <person name="Pisabarro A."/>
            <person name="Eastwood D.C."/>
            <person name="Martin F."/>
            <person name="Cullen D."/>
            <person name="Grigoriev I.V."/>
            <person name="Hibbett D.S."/>
        </authorList>
    </citation>
    <scope>NUCLEOTIDE SEQUENCE [LARGE SCALE GENOMIC DNA]</scope>
    <source>
        <strain evidence="5">RWD-64-598 SS2</strain>
    </source>
</reference>
<dbReference type="OrthoDB" id="5973539at2759"/>
<comment type="caution">
    <text evidence="4">The sequence shown here is derived from an EMBL/GenBank/DDBJ whole genome shotgun (WGS) entry which is preliminary data.</text>
</comment>
<dbReference type="AlphaFoldDB" id="A0A5M3MN93"/>
<dbReference type="OMA" id="WSEHENQ"/>
<dbReference type="GeneID" id="19207875"/>
<dbReference type="KEGG" id="cput:CONPUDRAFT_57480"/>
<dbReference type="InterPro" id="IPR022237">
    <property type="entry name" value="PsiD-like"/>
</dbReference>
<dbReference type="Proteomes" id="UP000053558">
    <property type="component" value="Unassembled WGS sequence"/>
</dbReference>
<dbReference type="GO" id="GO:0006646">
    <property type="term" value="P:phosphatidylethanolamine biosynthetic process"/>
    <property type="evidence" value="ECO:0007669"/>
    <property type="project" value="TreeGrafter"/>
</dbReference>
<keyword evidence="2" id="KW-0456">Lyase</keyword>
<dbReference type="GO" id="GO:0005739">
    <property type="term" value="C:mitochondrion"/>
    <property type="evidence" value="ECO:0007669"/>
    <property type="project" value="TreeGrafter"/>
</dbReference>
<dbReference type="Pfam" id="PF02666">
    <property type="entry name" value="PS_Dcarbxylase"/>
    <property type="match status" value="1"/>
</dbReference>
<name>A0A5M3MN93_CONPW</name>
<keyword evidence="5" id="KW-1185">Reference proteome</keyword>
<evidence type="ECO:0000313" key="5">
    <source>
        <dbReference type="Proteomes" id="UP000053558"/>
    </source>
</evidence>
<dbReference type="GO" id="GO:0004609">
    <property type="term" value="F:phosphatidylserine decarboxylase activity"/>
    <property type="evidence" value="ECO:0007669"/>
    <property type="project" value="InterPro"/>
</dbReference>
<evidence type="ECO:0000313" key="4">
    <source>
        <dbReference type="EMBL" id="EIW80648.1"/>
    </source>
</evidence>
<evidence type="ECO:0000256" key="2">
    <source>
        <dbReference type="ARBA" id="ARBA00023239"/>
    </source>
</evidence>